<keyword evidence="3" id="KW-1185">Reference proteome</keyword>
<evidence type="ECO:0000313" key="3">
    <source>
        <dbReference type="Proteomes" id="UP000566813"/>
    </source>
</evidence>
<dbReference type="Pfam" id="PF07238">
    <property type="entry name" value="PilZ"/>
    <property type="match status" value="1"/>
</dbReference>
<dbReference type="AlphaFoldDB" id="A0A7X1KLB8"/>
<comment type="caution">
    <text evidence="2">The sequence shown here is derived from an EMBL/GenBank/DDBJ whole genome shotgun (WGS) entry which is preliminary data.</text>
</comment>
<dbReference type="InterPro" id="IPR009875">
    <property type="entry name" value="PilZ_domain"/>
</dbReference>
<organism evidence="2 3">
    <name type="scientific">Novosphingobium flavum</name>
    <dbReference type="NCBI Taxonomy" id="1778672"/>
    <lineage>
        <taxon>Bacteria</taxon>
        <taxon>Pseudomonadati</taxon>
        <taxon>Pseudomonadota</taxon>
        <taxon>Alphaproteobacteria</taxon>
        <taxon>Sphingomonadales</taxon>
        <taxon>Sphingomonadaceae</taxon>
        <taxon>Novosphingobium</taxon>
    </lineage>
</organism>
<dbReference type="GO" id="GO:0035438">
    <property type="term" value="F:cyclic-di-GMP binding"/>
    <property type="evidence" value="ECO:0007669"/>
    <property type="project" value="InterPro"/>
</dbReference>
<protein>
    <submittedName>
        <fullName evidence="2">PilZ domain-containing protein</fullName>
    </submittedName>
</protein>
<proteinExistence type="predicted"/>
<dbReference type="SUPFAM" id="SSF141371">
    <property type="entry name" value="PilZ domain-like"/>
    <property type="match status" value="1"/>
</dbReference>
<reference evidence="2 3" key="1">
    <citation type="submission" date="2020-08" db="EMBL/GenBank/DDBJ databases">
        <title>The genome sequence of type strain Novosphingobium flavum NBRC 111647.</title>
        <authorList>
            <person name="Liu Y."/>
        </authorList>
    </citation>
    <scope>NUCLEOTIDE SEQUENCE [LARGE SCALE GENOMIC DNA]</scope>
    <source>
        <strain evidence="2 3">NBRC 111647</strain>
    </source>
</reference>
<dbReference type="RefSeq" id="WP_185663341.1">
    <property type="nucleotide sequence ID" value="NZ_JACLAW010000004.1"/>
</dbReference>
<name>A0A7X1KLB8_9SPHN</name>
<evidence type="ECO:0000313" key="2">
    <source>
        <dbReference type="EMBL" id="MBC2665070.1"/>
    </source>
</evidence>
<dbReference type="Proteomes" id="UP000566813">
    <property type="component" value="Unassembled WGS sequence"/>
</dbReference>
<gene>
    <name evidence="2" type="ORF">H7F51_06040</name>
</gene>
<dbReference type="EMBL" id="JACLAW010000004">
    <property type="protein sequence ID" value="MBC2665070.1"/>
    <property type="molecule type" value="Genomic_DNA"/>
</dbReference>
<feature type="domain" description="PilZ" evidence="1">
    <location>
        <begin position="7"/>
        <end position="89"/>
    </location>
</feature>
<accession>A0A7X1KLB8</accession>
<sequence length="123" mass="13534">MTDFDNRQISRDSLFILAELRVDGQNETHRVKVRNLSPGGMMAEANLRVVRGEKVAVNLRNAGWVEGSVAWVQENRFGVAFAEDIDPKAVRANAAATPLPDAMIVNRRWAAAPPPATATRKIL</sequence>
<evidence type="ECO:0000259" key="1">
    <source>
        <dbReference type="Pfam" id="PF07238"/>
    </source>
</evidence>